<organism evidence="2 3">
    <name type="scientific">Elysia crispata</name>
    <name type="common">lettuce slug</name>
    <dbReference type="NCBI Taxonomy" id="231223"/>
    <lineage>
        <taxon>Eukaryota</taxon>
        <taxon>Metazoa</taxon>
        <taxon>Spiralia</taxon>
        <taxon>Lophotrochozoa</taxon>
        <taxon>Mollusca</taxon>
        <taxon>Gastropoda</taxon>
        <taxon>Heterobranchia</taxon>
        <taxon>Euthyneura</taxon>
        <taxon>Panpulmonata</taxon>
        <taxon>Sacoglossa</taxon>
        <taxon>Placobranchoidea</taxon>
        <taxon>Plakobranchidae</taxon>
        <taxon>Elysia</taxon>
    </lineage>
</organism>
<dbReference type="AlphaFoldDB" id="A0AAE1D539"/>
<sequence length="78" mass="8637">MFESRVALSVSDWTADSPQMEADMDLIMISLKIAEARASPLLLVLLALMVVVVGCGAESSQFYSHFTLGCVKWLLMWL</sequence>
<keyword evidence="1" id="KW-1133">Transmembrane helix</keyword>
<evidence type="ECO:0000313" key="2">
    <source>
        <dbReference type="EMBL" id="KAK3756793.1"/>
    </source>
</evidence>
<comment type="caution">
    <text evidence="2">The sequence shown here is derived from an EMBL/GenBank/DDBJ whole genome shotgun (WGS) entry which is preliminary data.</text>
</comment>
<reference evidence="2" key="1">
    <citation type="journal article" date="2023" name="G3 (Bethesda)">
        <title>A reference genome for the long-term kleptoplast-retaining sea slug Elysia crispata morphotype clarki.</title>
        <authorList>
            <person name="Eastman K.E."/>
            <person name="Pendleton A.L."/>
            <person name="Shaikh M.A."/>
            <person name="Suttiyut T."/>
            <person name="Ogas R."/>
            <person name="Tomko P."/>
            <person name="Gavelis G."/>
            <person name="Widhalm J.R."/>
            <person name="Wisecaver J.H."/>
        </authorList>
    </citation>
    <scope>NUCLEOTIDE SEQUENCE</scope>
    <source>
        <strain evidence="2">ECLA1</strain>
    </source>
</reference>
<evidence type="ECO:0000256" key="1">
    <source>
        <dbReference type="SAM" id="Phobius"/>
    </source>
</evidence>
<keyword evidence="1" id="KW-0472">Membrane</keyword>
<dbReference type="EMBL" id="JAWDGP010005470">
    <property type="protein sequence ID" value="KAK3756793.1"/>
    <property type="molecule type" value="Genomic_DNA"/>
</dbReference>
<gene>
    <name evidence="2" type="ORF">RRG08_003911</name>
</gene>
<accession>A0AAE1D539</accession>
<dbReference type="Proteomes" id="UP001283361">
    <property type="component" value="Unassembled WGS sequence"/>
</dbReference>
<proteinExistence type="predicted"/>
<keyword evidence="1" id="KW-0812">Transmembrane</keyword>
<keyword evidence="3" id="KW-1185">Reference proteome</keyword>
<evidence type="ECO:0000313" key="3">
    <source>
        <dbReference type="Proteomes" id="UP001283361"/>
    </source>
</evidence>
<feature type="transmembrane region" description="Helical" evidence="1">
    <location>
        <begin position="38"/>
        <end position="57"/>
    </location>
</feature>
<protein>
    <submittedName>
        <fullName evidence="2">Uncharacterized protein</fullName>
    </submittedName>
</protein>
<name>A0AAE1D539_9GAST</name>